<feature type="transmembrane region" description="Helical" evidence="11">
    <location>
        <begin position="499"/>
        <end position="518"/>
    </location>
</feature>
<accession>A0A7R9KMP6</accession>
<dbReference type="InterPro" id="IPR017981">
    <property type="entry name" value="GPCR_2-like_7TM"/>
</dbReference>
<protein>
    <recommendedName>
        <fullName evidence="16">Calcitonin receptor</fullName>
    </recommendedName>
</protein>
<evidence type="ECO:0000256" key="7">
    <source>
        <dbReference type="ARBA" id="ARBA00023136"/>
    </source>
</evidence>
<keyword evidence="5 11" id="KW-1133">Transmembrane helix</keyword>
<evidence type="ECO:0000256" key="4">
    <source>
        <dbReference type="ARBA" id="ARBA00022692"/>
    </source>
</evidence>
<comment type="subcellular location">
    <subcellularLocation>
        <location evidence="1">Cell membrane</location>
        <topology evidence="1">Multi-pass membrane protein</topology>
    </subcellularLocation>
</comment>
<keyword evidence="4 11" id="KW-0812">Transmembrane</keyword>
<dbReference type="OrthoDB" id="16753at2759"/>
<organism evidence="14">
    <name type="scientific">Medioppia subpectinata</name>
    <dbReference type="NCBI Taxonomy" id="1979941"/>
    <lineage>
        <taxon>Eukaryota</taxon>
        <taxon>Metazoa</taxon>
        <taxon>Ecdysozoa</taxon>
        <taxon>Arthropoda</taxon>
        <taxon>Chelicerata</taxon>
        <taxon>Arachnida</taxon>
        <taxon>Acari</taxon>
        <taxon>Acariformes</taxon>
        <taxon>Sarcoptiformes</taxon>
        <taxon>Oribatida</taxon>
        <taxon>Brachypylina</taxon>
        <taxon>Oppioidea</taxon>
        <taxon>Oppiidae</taxon>
        <taxon>Medioppia</taxon>
    </lineage>
</organism>
<dbReference type="PROSITE" id="PS00650">
    <property type="entry name" value="G_PROTEIN_RECEP_F2_2"/>
    <property type="match status" value="1"/>
</dbReference>
<dbReference type="Pfam" id="PF02793">
    <property type="entry name" value="HRM"/>
    <property type="match status" value="1"/>
</dbReference>
<evidence type="ECO:0000256" key="10">
    <source>
        <dbReference type="ARBA" id="ARBA00023224"/>
    </source>
</evidence>
<dbReference type="PRINTS" id="PR00249">
    <property type="entry name" value="GPCRSECRETIN"/>
</dbReference>
<dbReference type="GO" id="GO:0008528">
    <property type="term" value="F:G protein-coupled peptide receptor activity"/>
    <property type="evidence" value="ECO:0007669"/>
    <property type="project" value="TreeGrafter"/>
</dbReference>
<dbReference type="PROSITE" id="PS00649">
    <property type="entry name" value="G_PROTEIN_RECEP_F2_1"/>
    <property type="match status" value="1"/>
</dbReference>
<dbReference type="InterPro" id="IPR000832">
    <property type="entry name" value="GPCR_2_secretin-like"/>
</dbReference>
<dbReference type="Proteomes" id="UP000759131">
    <property type="component" value="Unassembled WGS sequence"/>
</dbReference>
<dbReference type="GO" id="GO:0005886">
    <property type="term" value="C:plasma membrane"/>
    <property type="evidence" value="ECO:0007669"/>
    <property type="project" value="UniProtKB-SubCell"/>
</dbReference>
<keyword evidence="10" id="KW-0807">Transducer</keyword>
<feature type="transmembrane region" description="Helical" evidence="11">
    <location>
        <begin position="303"/>
        <end position="323"/>
    </location>
</feature>
<keyword evidence="15" id="KW-1185">Reference proteome</keyword>
<comment type="similarity">
    <text evidence="2">Belongs to the G-protein coupled receptor 2 family.</text>
</comment>
<dbReference type="PANTHER" id="PTHR45620">
    <property type="entry name" value="PDF RECEPTOR-LIKE PROTEIN-RELATED"/>
    <property type="match status" value="1"/>
</dbReference>
<feature type="domain" description="G-protein coupled receptors family 2 profile 1" evidence="12">
    <location>
        <begin position="146"/>
        <end position="259"/>
    </location>
</feature>
<dbReference type="GO" id="GO:0007188">
    <property type="term" value="P:adenylate cyclase-modulating G protein-coupled receptor signaling pathway"/>
    <property type="evidence" value="ECO:0007669"/>
    <property type="project" value="TreeGrafter"/>
</dbReference>
<evidence type="ECO:0000256" key="6">
    <source>
        <dbReference type="ARBA" id="ARBA00023040"/>
    </source>
</evidence>
<keyword evidence="8" id="KW-0675">Receptor</keyword>
<evidence type="ECO:0000313" key="14">
    <source>
        <dbReference type="EMBL" id="CAD7625931.1"/>
    </source>
</evidence>
<dbReference type="InterPro" id="IPR050332">
    <property type="entry name" value="GPCR_2"/>
</dbReference>
<feature type="domain" description="G-protein coupled receptors family 2 profile 2" evidence="13">
    <location>
        <begin position="266"/>
        <end position="517"/>
    </location>
</feature>
<dbReference type="PANTHER" id="PTHR45620:SF42">
    <property type="entry name" value="G-PROTEIN COUPLED RECEPTOR SEB-2"/>
    <property type="match status" value="1"/>
</dbReference>
<dbReference type="PROSITE" id="PS50227">
    <property type="entry name" value="G_PROTEIN_RECEP_F2_3"/>
    <property type="match status" value="1"/>
</dbReference>
<keyword evidence="7 11" id="KW-0472">Membrane</keyword>
<evidence type="ECO:0000259" key="13">
    <source>
        <dbReference type="PROSITE" id="PS50261"/>
    </source>
</evidence>
<feature type="transmembrane region" description="Helical" evidence="11">
    <location>
        <begin position="421"/>
        <end position="446"/>
    </location>
</feature>
<dbReference type="PROSITE" id="PS50261">
    <property type="entry name" value="G_PROTEIN_RECEP_F2_4"/>
    <property type="match status" value="1"/>
</dbReference>
<dbReference type="Gene3D" id="4.10.1240.10">
    <property type="entry name" value="GPCR, family 2, extracellular hormone receptor domain"/>
    <property type="match status" value="1"/>
</dbReference>
<dbReference type="Pfam" id="PF00002">
    <property type="entry name" value="7tm_2"/>
    <property type="match status" value="1"/>
</dbReference>
<keyword evidence="6" id="KW-0297">G-protein coupled receptor</keyword>
<evidence type="ECO:0000256" key="8">
    <source>
        <dbReference type="ARBA" id="ARBA00023170"/>
    </source>
</evidence>
<dbReference type="Gene3D" id="1.20.1070.10">
    <property type="entry name" value="Rhodopsin 7-helix transmembrane proteins"/>
    <property type="match status" value="1"/>
</dbReference>
<keyword evidence="9" id="KW-0325">Glycoprotein</keyword>
<evidence type="ECO:0000256" key="11">
    <source>
        <dbReference type="SAM" id="Phobius"/>
    </source>
</evidence>
<dbReference type="EMBL" id="CAJPIZ010003440">
    <property type="protein sequence ID" value="CAG2106361.1"/>
    <property type="molecule type" value="Genomic_DNA"/>
</dbReference>
<sequence>MSCNNMVNIVHIYTKSIVCLIWCMVICVQTVRPFQCHHNVLDSHHNEVDFITLVNFTNAMCARCYWYISDAENAWANDSIVTKTIELTYWPDVGIRFIINNQFRTYPFTYAALNATDWENDFFLKNFENEFYMNTFMDCCKDAKKCCEKQIIIAEEEDDDEKDNTVGHYGRPNTCPTKWDGWMCWDSAAADSTHKQKCPAMSHAALGYEPTPCAKESATKKCLANGTWATKWVEKVYEQPEHGYYPDDDTFYEYCTYPKAHEELRQARVSTYVFILSLVLCCAGVAVFVFYEQHKILRVQIHMNFIGSIILTCVFSIMFNYLLREAHFSRSEVIQHNPKWCRALVIFYKFSHISNFCWMLNEAAYLHRRIVLSFAEERHPLYYYLFGWGAPLLVMVPYVIVHALDEYDTNCWTKPMLYPELIYDILPITCIVLNAMLLFNVVRVLMTKLRSSPDHFRAGLRASLILLPVFGIQYTFYIVDFDPFDSCTTGVFVAKYCQIVIEAIQGAIVTTIFCFLNGEVHIHVRRTMNKLVPKSSIMLTEQQELEKTTSLWVYIGKAYFWLLMI</sequence>
<evidence type="ECO:0000313" key="15">
    <source>
        <dbReference type="Proteomes" id="UP000759131"/>
    </source>
</evidence>
<dbReference type="EMBL" id="OC858015">
    <property type="protein sequence ID" value="CAD7625931.1"/>
    <property type="molecule type" value="Genomic_DNA"/>
</dbReference>
<proteinExistence type="inferred from homology"/>
<feature type="transmembrane region" description="Helical" evidence="11">
    <location>
        <begin position="458"/>
        <end position="479"/>
    </location>
</feature>
<dbReference type="InterPro" id="IPR001879">
    <property type="entry name" value="GPCR_2_extracellular_dom"/>
</dbReference>
<evidence type="ECO:0000256" key="5">
    <source>
        <dbReference type="ARBA" id="ARBA00022989"/>
    </source>
</evidence>
<dbReference type="InterPro" id="IPR017983">
    <property type="entry name" value="GPCR_2_secretin-like_CS"/>
</dbReference>
<dbReference type="InterPro" id="IPR036445">
    <property type="entry name" value="GPCR_2_extracell_dom_sf"/>
</dbReference>
<keyword evidence="3" id="KW-1003">Cell membrane</keyword>
<feature type="transmembrane region" description="Helical" evidence="11">
    <location>
        <begin position="381"/>
        <end position="401"/>
    </location>
</feature>
<dbReference type="GO" id="GO:0007166">
    <property type="term" value="P:cell surface receptor signaling pathway"/>
    <property type="evidence" value="ECO:0007669"/>
    <property type="project" value="InterPro"/>
</dbReference>
<reference evidence="14" key="1">
    <citation type="submission" date="2020-11" db="EMBL/GenBank/DDBJ databases">
        <authorList>
            <person name="Tran Van P."/>
        </authorList>
    </citation>
    <scope>NUCLEOTIDE SEQUENCE</scope>
</reference>
<evidence type="ECO:0000256" key="1">
    <source>
        <dbReference type="ARBA" id="ARBA00004651"/>
    </source>
</evidence>
<dbReference type="SUPFAM" id="SSF111418">
    <property type="entry name" value="Hormone receptor domain"/>
    <property type="match status" value="1"/>
</dbReference>
<name>A0A7R9KMP6_9ACAR</name>
<evidence type="ECO:0000256" key="9">
    <source>
        <dbReference type="ARBA" id="ARBA00023180"/>
    </source>
</evidence>
<evidence type="ECO:0000256" key="3">
    <source>
        <dbReference type="ARBA" id="ARBA00022475"/>
    </source>
</evidence>
<gene>
    <name evidence="14" type="ORF">OSB1V03_LOCUS6364</name>
</gene>
<dbReference type="AlphaFoldDB" id="A0A7R9KMP6"/>
<feature type="transmembrane region" description="Helical" evidence="11">
    <location>
        <begin position="272"/>
        <end position="291"/>
    </location>
</feature>
<evidence type="ECO:0008006" key="16">
    <source>
        <dbReference type="Google" id="ProtNLM"/>
    </source>
</evidence>
<evidence type="ECO:0000256" key="2">
    <source>
        <dbReference type="ARBA" id="ARBA00005314"/>
    </source>
</evidence>
<evidence type="ECO:0000259" key="12">
    <source>
        <dbReference type="PROSITE" id="PS50227"/>
    </source>
</evidence>